<comment type="caution">
    <text evidence="8">The sequence shown here is derived from an EMBL/GenBank/DDBJ whole genome shotgun (WGS) entry which is preliminary data.</text>
</comment>
<keyword evidence="4 7" id="KW-1133">Transmembrane helix</keyword>
<feature type="transmembrane region" description="Helical" evidence="7">
    <location>
        <begin position="351"/>
        <end position="368"/>
    </location>
</feature>
<dbReference type="HOGENOM" id="CLU_007946_21_0_9"/>
<evidence type="ECO:0000313" key="9">
    <source>
        <dbReference type="Proteomes" id="UP000004893"/>
    </source>
</evidence>
<feature type="transmembrane region" description="Helical" evidence="7">
    <location>
        <begin position="440"/>
        <end position="458"/>
    </location>
</feature>
<dbReference type="InterPro" id="IPR050367">
    <property type="entry name" value="APC_superfamily"/>
</dbReference>
<accession>C0BZQ8</accession>
<reference evidence="8" key="1">
    <citation type="submission" date="2009-02" db="EMBL/GenBank/DDBJ databases">
        <authorList>
            <person name="Fulton L."/>
            <person name="Clifton S."/>
            <person name="Fulton B."/>
            <person name="Xu J."/>
            <person name="Minx P."/>
            <person name="Pepin K.H."/>
            <person name="Johnson M."/>
            <person name="Bhonagiri V."/>
            <person name="Nash W.E."/>
            <person name="Mardis E.R."/>
            <person name="Wilson R.K."/>
        </authorList>
    </citation>
    <scope>NUCLEOTIDE SEQUENCE [LARGE SCALE GENOMIC DNA]</scope>
    <source>
        <strain evidence="8">DSM 15053</strain>
    </source>
</reference>
<evidence type="ECO:0000256" key="5">
    <source>
        <dbReference type="ARBA" id="ARBA00023136"/>
    </source>
</evidence>
<keyword evidence="5 7" id="KW-0472">Membrane</keyword>
<evidence type="ECO:0000256" key="6">
    <source>
        <dbReference type="SAM" id="MobiDB-lite"/>
    </source>
</evidence>
<dbReference type="GO" id="GO:0005886">
    <property type="term" value="C:plasma membrane"/>
    <property type="evidence" value="ECO:0007669"/>
    <property type="project" value="UniProtKB-SubCell"/>
</dbReference>
<evidence type="ECO:0000256" key="3">
    <source>
        <dbReference type="ARBA" id="ARBA00022692"/>
    </source>
</evidence>
<dbReference type="PIRSF" id="PIRSF006060">
    <property type="entry name" value="AA_transporter"/>
    <property type="match status" value="1"/>
</dbReference>
<name>C0BZQ8_9FIRM</name>
<dbReference type="GO" id="GO:0022857">
    <property type="term" value="F:transmembrane transporter activity"/>
    <property type="evidence" value="ECO:0007669"/>
    <property type="project" value="InterPro"/>
</dbReference>
<feature type="transmembrane region" description="Helical" evidence="7">
    <location>
        <begin position="119"/>
        <end position="136"/>
    </location>
</feature>
<evidence type="ECO:0000256" key="4">
    <source>
        <dbReference type="ARBA" id="ARBA00022989"/>
    </source>
</evidence>
<keyword evidence="9" id="KW-1185">Reference proteome</keyword>
<dbReference type="AlphaFoldDB" id="C0BZQ8"/>
<feature type="compositionally biased region" description="Basic and acidic residues" evidence="6">
    <location>
        <begin position="1"/>
        <end position="14"/>
    </location>
</feature>
<dbReference type="EMBL" id="ABYI02000019">
    <property type="protein sequence ID" value="EEG74636.1"/>
    <property type="molecule type" value="Genomic_DNA"/>
</dbReference>
<reference evidence="8" key="2">
    <citation type="submission" date="2013-06" db="EMBL/GenBank/DDBJ databases">
        <title>Draft genome sequence of Clostridium hylemonae (DSM 15053).</title>
        <authorList>
            <person name="Sudarsanam P."/>
            <person name="Ley R."/>
            <person name="Guruge J."/>
            <person name="Turnbaugh P.J."/>
            <person name="Mahowald M."/>
            <person name="Liep D."/>
            <person name="Gordon J."/>
        </authorList>
    </citation>
    <scope>NUCLEOTIDE SEQUENCE</scope>
    <source>
        <strain evidence="8">DSM 15053</strain>
    </source>
</reference>
<dbReference type="InterPro" id="IPR002293">
    <property type="entry name" value="AA/rel_permease1"/>
</dbReference>
<evidence type="ECO:0000256" key="1">
    <source>
        <dbReference type="ARBA" id="ARBA00004651"/>
    </source>
</evidence>
<dbReference type="Pfam" id="PF13520">
    <property type="entry name" value="AA_permease_2"/>
    <property type="match status" value="1"/>
</dbReference>
<keyword evidence="3 7" id="KW-0812">Transmembrane</keyword>
<feature type="transmembrane region" description="Helical" evidence="7">
    <location>
        <begin position="45"/>
        <end position="68"/>
    </location>
</feature>
<evidence type="ECO:0000256" key="2">
    <source>
        <dbReference type="ARBA" id="ARBA00022475"/>
    </source>
</evidence>
<feature type="transmembrane region" description="Helical" evidence="7">
    <location>
        <begin position="414"/>
        <end position="434"/>
    </location>
</feature>
<feature type="transmembrane region" description="Helical" evidence="7">
    <location>
        <begin position="74"/>
        <end position="98"/>
    </location>
</feature>
<dbReference type="Gene3D" id="1.20.1740.10">
    <property type="entry name" value="Amino acid/polyamine transporter I"/>
    <property type="match status" value="1"/>
</dbReference>
<feature type="transmembrane region" description="Helical" evidence="7">
    <location>
        <begin position="148"/>
        <end position="168"/>
    </location>
</feature>
<protein>
    <submittedName>
        <fullName evidence="8">Serine/threonine exchanger SteT</fullName>
    </submittedName>
</protein>
<proteinExistence type="predicted"/>
<organism evidence="8 9">
    <name type="scientific">[Clostridium] hylemonae DSM 15053</name>
    <dbReference type="NCBI Taxonomy" id="553973"/>
    <lineage>
        <taxon>Bacteria</taxon>
        <taxon>Bacillati</taxon>
        <taxon>Bacillota</taxon>
        <taxon>Clostridia</taxon>
        <taxon>Lachnospirales</taxon>
        <taxon>Lachnospiraceae</taxon>
    </lineage>
</organism>
<feature type="transmembrane region" description="Helical" evidence="7">
    <location>
        <begin position="175"/>
        <end position="196"/>
    </location>
</feature>
<feature type="region of interest" description="Disordered" evidence="6">
    <location>
        <begin position="1"/>
        <end position="20"/>
    </location>
</feature>
<gene>
    <name evidence="8" type="primary">steT</name>
    <name evidence="8" type="ORF">CLOHYLEM_05300</name>
</gene>
<sequence length="474" mass="51305">MWQKDKQRKREKEGNFMGNSNEATANVTEEYTTKKLRRVLGKKELISMGLGQIIGSGVFSLTGVAIGFTGRSVVFAFLFGALFSLAVTIPSIFAGSAVRLRGGQYTMASLLLGERFSGFYIIIYIVGNISIGMYALSLADYLLALVPGIPRVPLAVAALTLFFVINLFGVKDAAFIQNILVIILAAALAVFAAVGVFNVEPGYFTNVEPPLFMGGWKGFCMAAIFTSFATTGGGNLVNFSGECKNPTKDVPFAIVLSTLIVTALYAVIGFVAAGVLPVEEVMYQPLSVAAGAFLPKALYVFFVTGGALLALSTTLNATFGWVTKPVLQACVDGWFPKKLGKINDKYGTPHYLLILFYIVGLIPVVAGLDIDRIANMSMILMNITTFLVVVATARLPKLLPEAWAKSTFKISDGVLKVVCYLCGALLIFQNYLLIEDNTPEIIIGNIILLVLTFIFMVVRYKSGKVKVEVSWEEE</sequence>
<dbReference type="PANTHER" id="PTHR42770:SF7">
    <property type="entry name" value="MEMBRANE PROTEIN"/>
    <property type="match status" value="1"/>
</dbReference>
<feature type="transmembrane region" description="Helical" evidence="7">
    <location>
        <begin position="297"/>
        <end position="319"/>
    </location>
</feature>
<feature type="transmembrane region" description="Helical" evidence="7">
    <location>
        <begin position="216"/>
        <end position="238"/>
    </location>
</feature>
<dbReference type="STRING" id="553973.CLOHYLEM_05300"/>
<keyword evidence="2" id="KW-1003">Cell membrane</keyword>
<evidence type="ECO:0000313" key="8">
    <source>
        <dbReference type="EMBL" id="EEG74636.1"/>
    </source>
</evidence>
<dbReference type="eggNOG" id="COG0531">
    <property type="taxonomic scope" value="Bacteria"/>
</dbReference>
<feature type="transmembrane region" description="Helical" evidence="7">
    <location>
        <begin position="250"/>
        <end position="277"/>
    </location>
</feature>
<dbReference type="PANTHER" id="PTHR42770">
    <property type="entry name" value="AMINO ACID TRANSPORTER-RELATED"/>
    <property type="match status" value="1"/>
</dbReference>
<feature type="transmembrane region" description="Helical" evidence="7">
    <location>
        <begin position="374"/>
        <end position="393"/>
    </location>
</feature>
<evidence type="ECO:0000256" key="7">
    <source>
        <dbReference type="SAM" id="Phobius"/>
    </source>
</evidence>
<dbReference type="Proteomes" id="UP000004893">
    <property type="component" value="Unassembled WGS sequence"/>
</dbReference>
<comment type="subcellular location">
    <subcellularLocation>
        <location evidence="1">Cell membrane</location>
        <topology evidence="1">Multi-pass membrane protein</topology>
    </subcellularLocation>
</comment>